<dbReference type="InterPro" id="IPR016181">
    <property type="entry name" value="Acyl_CoA_acyltransferase"/>
</dbReference>
<name>A0ABT1SDH5_9FIRM</name>
<proteinExistence type="predicted"/>
<dbReference type="PROSITE" id="PS51186">
    <property type="entry name" value="GNAT"/>
    <property type="match status" value="1"/>
</dbReference>
<evidence type="ECO:0000313" key="2">
    <source>
        <dbReference type="EMBL" id="MCQ4924508.1"/>
    </source>
</evidence>
<organism evidence="2 3">
    <name type="scientific">Tissierella carlieri</name>
    <dbReference type="NCBI Taxonomy" id="689904"/>
    <lineage>
        <taxon>Bacteria</taxon>
        <taxon>Bacillati</taxon>
        <taxon>Bacillota</taxon>
        <taxon>Tissierellia</taxon>
        <taxon>Tissierellales</taxon>
        <taxon>Tissierellaceae</taxon>
        <taxon>Tissierella</taxon>
    </lineage>
</organism>
<dbReference type="PANTHER" id="PTHR43441">
    <property type="entry name" value="RIBOSOMAL-PROTEIN-SERINE ACETYLTRANSFERASE"/>
    <property type="match status" value="1"/>
</dbReference>
<dbReference type="SUPFAM" id="SSF55729">
    <property type="entry name" value="Acyl-CoA N-acyltransferases (Nat)"/>
    <property type="match status" value="1"/>
</dbReference>
<dbReference type="RefSeq" id="WP_256312251.1">
    <property type="nucleotide sequence ID" value="NZ_JANGAC010000013.1"/>
</dbReference>
<sequence>MFKHVIDDNIELRLVDMDHSEEMFKSIDSSRKHLRKYLPWVDITKSSDDTKAFIESSKKQYAVNNGFNAGIWYKGEFAGVIGYHDINHSKKEVSIGYWLDEKYIGKGIMTKACREFIDYAFNTLELNRVEIRCAEDNLKSRAIPERLGFTKEGVIRDGELLNHGYVDCVVYGILRREWNR</sequence>
<evidence type="ECO:0000313" key="3">
    <source>
        <dbReference type="Proteomes" id="UP001524478"/>
    </source>
</evidence>
<comment type="caution">
    <text evidence="2">The sequence shown here is derived from an EMBL/GenBank/DDBJ whole genome shotgun (WGS) entry which is preliminary data.</text>
</comment>
<dbReference type="EMBL" id="JANGAC010000013">
    <property type="protein sequence ID" value="MCQ4924508.1"/>
    <property type="molecule type" value="Genomic_DNA"/>
</dbReference>
<dbReference type="Pfam" id="PF13302">
    <property type="entry name" value="Acetyltransf_3"/>
    <property type="match status" value="1"/>
</dbReference>
<dbReference type="InterPro" id="IPR000182">
    <property type="entry name" value="GNAT_dom"/>
</dbReference>
<reference evidence="2 3" key="1">
    <citation type="submission" date="2022-06" db="EMBL/GenBank/DDBJ databases">
        <title>Isolation of gut microbiota from human fecal samples.</title>
        <authorList>
            <person name="Pamer E.G."/>
            <person name="Barat B."/>
            <person name="Waligurski E."/>
            <person name="Medina S."/>
            <person name="Paddock L."/>
            <person name="Mostad J."/>
        </authorList>
    </citation>
    <scope>NUCLEOTIDE SEQUENCE [LARGE SCALE GENOMIC DNA]</scope>
    <source>
        <strain evidence="2 3">DFI.7.95</strain>
    </source>
</reference>
<dbReference type="Gene3D" id="3.40.630.30">
    <property type="match status" value="1"/>
</dbReference>
<evidence type="ECO:0000259" key="1">
    <source>
        <dbReference type="PROSITE" id="PS51186"/>
    </source>
</evidence>
<dbReference type="PANTHER" id="PTHR43441:SF12">
    <property type="entry name" value="RIBOSOMAL N-ACETYLTRANSFERASE YDAF-RELATED"/>
    <property type="match status" value="1"/>
</dbReference>
<dbReference type="InterPro" id="IPR051908">
    <property type="entry name" value="Ribosomal_N-acetyltransferase"/>
</dbReference>
<keyword evidence="3" id="KW-1185">Reference proteome</keyword>
<dbReference type="Proteomes" id="UP001524478">
    <property type="component" value="Unassembled WGS sequence"/>
</dbReference>
<feature type="domain" description="N-acetyltransferase" evidence="1">
    <location>
        <begin position="10"/>
        <end position="177"/>
    </location>
</feature>
<protein>
    <submittedName>
        <fullName evidence="2">GNAT family N-acetyltransferase</fullName>
    </submittedName>
</protein>
<gene>
    <name evidence="2" type="ORF">NE686_15510</name>
</gene>
<accession>A0ABT1SDH5</accession>